<feature type="compositionally biased region" description="Basic and acidic residues" evidence="1">
    <location>
        <begin position="114"/>
        <end position="128"/>
    </location>
</feature>
<reference evidence="2 3" key="1">
    <citation type="journal article" date="2014" name="Genome Biol. Evol.">
        <title>The genome of the myxosporean Thelohanellus kitauei shows adaptations to nutrient acquisition within its fish host.</title>
        <authorList>
            <person name="Yang Y."/>
            <person name="Xiong J."/>
            <person name="Zhou Z."/>
            <person name="Huo F."/>
            <person name="Miao W."/>
            <person name="Ran C."/>
            <person name="Liu Y."/>
            <person name="Zhang J."/>
            <person name="Feng J."/>
            <person name="Wang M."/>
            <person name="Wang M."/>
            <person name="Wang L."/>
            <person name="Yao B."/>
        </authorList>
    </citation>
    <scope>NUCLEOTIDE SEQUENCE [LARGE SCALE GENOMIC DNA]</scope>
    <source>
        <strain evidence="2">Wuqing</strain>
    </source>
</reference>
<dbReference type="Gene3D" id="2.30.30.850">
    <property type="match status" value="1"/>
</dbReference>
<proteinExistence type="predicted"/>
<comment type="caution">
    <text evidence="2">The sequence shown here is derived from an EMBL/GenBank/DDBJ whole genome shotgun (WGS) entry which is preliminary data.</text>
</comment>
<evidence type="ECO:0000256" key="1">
    <source>
        <dbReference type="SAM" id="MobiDB-lite"/>
    </source>
</evidence>
<gene>
    <name evidence="2" type="ORF">RF11_15339</name>
</gene>
<name>A0A0C2ITZ3_THEKT</name>
<organism evidence="2 3">
    <name type="scientific">Thelohanellus kitauei</name>
    <name type="common">Myxosporean</name>
    <dbReference type="NCBI Taxonomy" id="669202"/>
    <lineage>
        <taxon>Eukaryota</taxon>
        <taxon>Metazoa</taxon>
        <taxon>Cnidaria</taxon>
        <taxon>Myxozoa</taxon>
        <taxon>Myxosporea</taxon>
        <taxon>Bivalvulida</taxon>
        <taxon>Platysporina</taxon>
        <taxon>Myxobolidae</taxon>
        <taxon>Thelohanellus</taxon>
    </lineage>
</organism>
<dbReference type="AlphaFoldDB" id="A0A0C2ITZ3"/>
<evidence type="ECO:0000313" key="3">
    <source>
        <dbReference type="Proteomes" id="UP000031668"/>
    </source>
</evidence>
<keyword evidence="3" id="KW-1185">Reference proteome</keyword>
<protein>
    <submittedName>
        <fullName evidence="2">Uncharacterized protein</fullName>
    </submittedName>
</protein>
<feature type="compositionally biased region" description="Polar residues" evidence="1">
    <location>
        <begin position="129"/>
        <end position="138"/>
    </location>
</feature>
<dbReference type="Proteomes" id="UP000031668">
    <property type="component" value="Unassembled WGS sequence"/>
</dbReference>
<sequence>MSLRRSPNDTTGFSPHELVLGEKPNPLVLDLSQHTRESGIERPIHVHVRNSKRDSLIPPSLGDSVMVKNHKKNSLDPNYKSPEKVAKIYNDISEVTQEENGIKTSNIHHHLLEKIPDPDISESLKTENEPQTSSKRPS</sequence>
<evidence type="ECO:0000313" key="2">
    <source>
        <dbReference type="EMBL" id="KII60307.1"/>
    </source>
</evidence>
<dbReference type="EMBL" id="JWZT01005706">
    <property type="protein sequence ID" value="KII60307.1"/>
    <property type="molecule type" value="Genomic_DNA"/>
</dbReference>
<accession>A0A0C2ITZ3</accession>
<feature type="region of interest" description="Disordered" evidence="1">
    <location>
        <begin position="1"/>
        <end position="20"/>
    </location>
</feature>
<feature type="region of interest" description="Disordered" evidence="1">
    <location>
        <begin position="114"/>
        <end position="138"/>
    </location>
</feature>